<sequence>MSDTASTGSAATDSTSTDSVATDISAKATLGGGARRSDPRRRLLLSVLIAAVFALFFAWDVWEGIGNLVGLRTYAATLGTDLNGTGWTVLLLGLALPVVCFVLALVLGRRRGLLARTGLLFAALCLSAALSLDVQLILGFESLVSL</sequence>
<keyword evidence="1" id="KW-0812">Transmembrane</keyword>
<dbReference type="RefSeq" id="WP_127887134.1">
    <property type="nucleotide sequence ID" value="NZ_CP028137.1"/>
</dbReference>
<evidence type="ECO:0000256" key="1">
    <source>
        <dbReference type="SAM" id="Phobius"/>
    </source>
</evidence>
<keyword evidence="1" id="KW-0472">Membrane</keyword>
<protein>
    <submittedName>
        <fullName evidence="2">Uncharacterized protein</fullName>
    </submittedName>
</protein>
<organism evidence="2 3">
    <name type="scientific">Rathayibacter festucae DSM 15932</name>
    <dbReference type="NCBI Taxonomy" id="1328866"/>
    <lineage>
        <taxon>Bacteria</taxon>
        <taxon>Bacillati</taxon>
        <taxon>Actinomycetota</taxon>
        <taxon>Actinomycetes</taxon>
        <taxon>Micrococcales</taxon>
        <taxon>Microbacteriaceae</taxon>
        <taxon>Rathayibacter</taxon>
    </lineage>
</organism>
<feature type="transmembrane region" description="Helical" evidence="1">
    <location>
        <begin position="119"/>
        <end position="140"/>
    </location>
</feature>
<dbReference type="KEGG" id="rfs:C1I64_10325"/>
<dbReference type="Proteomes" id="UP000285317">
    <property type="component" value="Chromosome"/>
</dbReference>
<keyword evidence="1" id="KW-1133">Transmembrane helix</keyword>
<dbReference type="EMBL" id="CP028137">
    <property type="protein sequence ID" value="AZZ52403.1"/>
    <property type="molecule type" value="Genomic_DNA"/>
</dbReference>
<evidence type="ECO:0000313" key="2">
    <source>
        <dbReference type="EMBL" id="AZZ52403.1"/>
    </source>
</evidence>
<feature type="transmembrane region" description="Helical" evidence="1">
    <location>
        <begin position="87"/>
        <end position="107"/>
    </location>
</feature>
<feature type="transmembrane region" description="Helical" evidence="1">
    <location>
        <begin position="43"/>
        <end position="62"/>
    </location>
</feature>
<reference evidence="2 3" key="1">
    <citation type="submission" date="2018-03" db="EMBL/GenBank/DDBJ databases">
        <title>Bacteriophage NCPPB3778 and a type I-E CRISPR drive the evolution of the US Biological Select Agent, Rathayibacter toxicus.</title>
        <authorList>
            <person name="Davis E.W.II."/>
            <person name="Tabima J.F."/>
            <person name="Weisberg A.J."/>
            <person name="Dantas Lopes L."/>
            <person name="Wiseman M.S."/>
            <person name="Wiseman M.S."/>
            <person name="Pupko T."/>
            <person name="Belcher M.S."/>
            <person name="Sechler A.J."/>
            <person name="Tancos M.A."/>
            <person name="Schroeder B.K."/>
            <person name="Murray T.D."/>
            <person name="Luster D.G."/>
            <person name="Schneider W.L."/>
            <person name="Rogers E."/>
            <person name="Andreote F.D."/>
            <person name="Grunwald N.J."/>
            <person name="Putnam M.L."/>
            <person name="Chang J.H."/>
        </authorList>
    </citation>
    <scope>NUCLEOTIDE SEQUENCE [LARGE SCALE GENOMIC DNA]</scope>
    <source>
        <strain evidence="2 3">DSM 15932</strain>
    </source>
</reference>
<evidence type="ECO:0000313" key="3">
    <source>
        <dbReference type="Proteomes" id="UP000285317"/>
    </source>
</evidence>
<proteinExistence type="predicted"/>
<accession>A0A3T0T1D0</accession>
<gene>
    <name evidence="2" type="ORF">C1I64_10325</name>
</gene>
<name>A0A3T0T1D0_9MICO</name>
<dbReference type="AlphaFoldDB" id="A0A3T0T1D0"/>